<proteinExistence type="predicted"/>
<dbReference type="AlphaFoldDB" id="A0A4Q9KCI6"/>
<accession>A0A4Q9KCI6</accession>
<dbReference type="GO" id="GO:0016020">
    <property type="term" value="C:membrane"/>
    <property type="evidence" value="ECO:0007669"/>
    <property type="project" value="UniProtKB-SubCell"/>
</dbReference>
<keyword evidence="2 5" id="KW-0812">Transmembrane</keyword>
<comment type="caution">
    <text evidence="7">The sequence shown here is derived from an EMBL/GenBank/DDBJ whole genome shotgun (WGS) entry which is preliminary data.</text>
</comment>
<evidence type="ECO:0000256" key="2">
    <source>
        <dbReference type="ARBA" id="ARBA00022692"/>
    </source>
</evidence>
<protein>
    <submittedName>
        <fullName evidence="7">ABC transporter permease</fullName>
    </submittedName>
</protein>
<keyword evidence="4 5" id="KW-0472">Membrane</keyword>
<evidence type="ECO:0000256" key="4">
    <source>
        <dbReference type="ARBA" id="ARBA00023136"/>
    </source>
</evidence>
<dbReference type="OrthoDB" id="3214063at2"/>
<feature type="domain" description="ABC-2 type transporter transmembrane" evidence="6">
    <location>
        <begin position="27"/>
        <end position="223"/>
    </location>
</feature>
<dbReference type="InterPro" id="IPR013525">
    <property type="entry name" value="ABC2_TM"/>
</dbReference>
<evidence type="ECO:0000259" key="6">
    <source>
        <dbReference type="Pfam" id="PF01061"/>
    </source>
</evidence>
<evidence type="ECO:0000313" key="8">
    <source>
        <dbReference type="Proteomes" id="UP000292373"/>
    </source>
</evidence>
<keyword evidence="8" id="KW-1185">Reference proteome</keyword>
<feature type="transmembrane region" description="Helical" evidence="5">
    <location>
        <begin position="185"/>
        <end position="204"/>
    </location>
</feature>
<feature type="transmembrane region" description="Helical" evidence="5">
    <location>
        <begin position="68"/>
        <end position="96"/>
    </location>
</feature>
<evidence type="ECO:0000313" key="7">
    <source>
        <dbReference type="EMBL" id="TBT83935.1"/>
    </source>
</evidence>
<dbReference type="Proteomes" id="UP000292373">
    <property type="component" value="Unassembled WGS sequence"/>
</dbReference>
<reference evidence="7 8" key="1">
    <citation type="submission" date="2019-01" db="EMBL/GenBank/DDBJ databases">
        <title>Lactibacter flavus gen. nov., sp. nov., a novel bacterium of the family Propionibacteriaceae isolated from raw milk and dairy products.</title>
        <authorList>
            <person name="Huptas C."/>
            <person name="Wenning M."/>
            <person name="Breitenwieser F."/>
            <person name="Doll E."/>
            <person name="Von Neubeck M."/>
            <person name="Busse H.-J."/>
            <person name="Scherer S."/>
        </authorList>
    </citation>
    <scope>NUCLEOTIDE SEQUENCE [LARGE SCALE GENOMIC DNA]</scope>
    <source>
        <strain evidence="7 8">KCTC 33808</strain>
    </source>
</reference>
<feature type="transmembrane region" description="Helical" evidence="5">
    <location>
        <begin position="150"/>
        <end position="173"/>
    </location>
</feature>
<dbReference type="GO" id="GO:0140359">
    <property type="term" value="F:ABC-type transporter activity"/>
    <property type="evidence" value="ECO:0007669"/>
    <property type="project" value="InterPro"/>
</dbReference>
<name>A0A4Q9KCI6_9ACTN</name>
<dbReference type="PANTHER" id="PTHR43027">
    <property type="entry name" value="DOXORUBICIN RESISTANCE ABC TRANSPORTER PERMEASE PROTEIN DRRC-RELATED"/>
    <property type="match status" value="1"/>
</dbReference>
<dbReference type="RefSeq" id="WP_131168362.1">
    <property type="nucleotide sequence ID" value="NZ_SDMQ01000009.1"/>
</dbReference>
<feature type="transmembrane region" description="Helical" evidence="5">
    <location>
        <begin position="117"/>
        <end position="144"/>
    </location>
</feature>
<keyword evidence="3 5" id="KW-1133">Transmembrane helix</keyword>
<dbReference type="InterPro" id="IPR052902">
    <property type="entry name" value="ABC-2_transporter"/>
</dbReference>
<dbReference type="Pfam" id="PF01061">
    <property type="entry name" value="ABC2_membrane"/>
    <property type="match status" value="1"/>
</dbReference>
<organism evidence="7 8">
    <name type="scientific">Propioniciclava sinopodophylli</name>
    <dbReference type="NCBI Taxonomy" id="1837344"/>
    <lineage>
        <taxon>Bacteria</taxon>
        <taxon>Bacillati</taxon>
        <taxon>Actinomycetota</taxon>
        <taxon>Actinomycetes</taxon>
        <taxon>Propionibacteriales</taxon>
        <taxon>Propionibacteriaceae</taxon>
        <taxon>Propioniciclava</taxon>
    </lineage>
</organism>
<evidence type="ECO:0000256" key="1">
    <source>
        <dbReference type="ARBA" id="ARBA00004141"/>
    </source>
</evidence>
<feature type="transmembrane region" description="Helical" evidence="5">
    <location>
        <begin position="242"/>
        <end position="266"/>
    </location>
</feature>
<feature type="transmembrane region" description="Helical" evidence="5">
    <location>
        <begin position="44"/>
        <end position="62"/>
    </location>
</feature>
<dbReference type="PANTHER" id="PTHR43027:SF2">
    <property type="entry name" value="TRANSPORT PERMEASE PROTEIN"/>
    <property type="match status" value="1"/>
</dbReference>
<comment type="subcellular location">
    <subcellularLocation>
        <location evidence="1">Membrane</location>
        <topology evidence="1">Multi-pass membrane protein</topology>
    </subcellularLocation>
</comment>
<evidence type="ECO:0000256" key="3">
    <source>
        <dbReference type="ARBA" id="ARBA00022989"/>
    </source>
</evidence>
<sequence>MTITTATTRPDAATSAPAARGSFWRRFGALVAAESRILVRNRTALLTAVAMPPLIAFAFSGLSMDRAALGVVLTMTLVGSALMFVLYFTMVTSLVARREQLVLKRLVAGEPTPLEILLAPAVPLLVLFLVQSGLAIGGAVALGTPFAHPWALVLAVVGGAATWTALAIWSATWTRTVESAQLTTMPLILVAMLLSGFSLPLTILPDVVQRFAHWLPMTPVIDLINLAHLGTGTSGEALAGGALVGATTGMILPMLLWTALALYAGLRGFRWDPRG</sequence>
<gene>
    <name evidence="7" type="ORF">ET989_09650</name>
</gene>
<dbReference type="EMBL" id="SDMQ01000009">
    <property type="protein sequence ID" value="TBT83935.1"/>
    <property type="molecule type" value="Genomic_DNA"/>
</dbReference>
<evidence type="ECO:0000256" key="5">
    <source>
        <dbReference type="SAM" id="Phobius"/>
    </source>
</evidence>